<dbReference type="PROSITE" id="PS51384">
    <property type="entry name" value="FAD_FR"/>
    <property type="match status" value="1"/>
</dbReference>
<dbReference type="GO" id="GO:0005886">
    <property type="term" value="C:plasma membrane"/>
    <property type="evidence" value="ECO:0000318"/>
    <property type="project" value="GO_Central"/>
</dbReference>
<keyword evidence="3" id="KW-1133">Transmembrane helix</keyword>
<dbReference type="InterPro" id="IPR013121">
    <property type="entry name" value="Fe_red_NAD-bd_6"/>
</dbReference>
<sequence length="812" mass="91980">MAIFTSSISFECRHEEELGEGFELQLRGEVSPNMKMRELDMSRNKDIYSRSQSQKSSGSYCCILLVTMAVDELYSDQQPLLLSNGGHDNEYKIKETRIFLSLAKWVLKFTMWVVFVAWVALFFLVPTDFGTGLYDVWVSATSGTLFGETGSILVLYSGPIIIIAFLAVPYLLISGEEQQKEHLQEKRPPRFRLWTFPVLVDGPFGVVSAAELIGIVLFVMFVLWAVYAYTVVNFEILPSYGDLTLEEKRLFMLQMSAYTFGLIALSCLAFLFLPIARGSILLRLVDIPFEHATRYHVWLGNLTMFLLTLHGLCYMILWAIRGIIPSEIIEWKSDGGANLAGVICYVFGLLIWVTTLPPVRKRYFQLFFYTHQLYVLFVIFLALHIGDTNFSKVFGGIFLFMLDRFLRFCQSRMTVNIVSMKSLPCGTVKLVLSKPGNLRYNALSFIFLRVREISWLQWHPFSVSSSPLDGKHHLSVLIKAFGDWTSMLSRKVSNITEDSQIELPLLPHGQIMASVEGPYGHESPYHLMYEKLVLVAGGSGISPFLAILSDILHRTKDKKTCVPRNVLLVWAVKRSNELSLFSSTGVESICSFFSDKLNIEVQMYVTRESEPSLEEGNIHKATSSSVFSMGGGISALVGTGNKIWVGCYVIISTIGFVISLSLLDICYINPFSISYWWYKGLLFVACMVVSVFIYGGIVVGLWHLWDKRTLVREESQEDGVKTDMMRPNEVFTEKNLYQETLASSYPVRYGCRPDFKEIFGSVSARWGSVDVGVIVCGPQTLLSSVAKECRSQNLKRRNHDPIFHFNSHSFYL</sequence>
<dbReference type="SUPFAM" id="SSF52343">
    <property type="entry name" value="Ferredoxin reductase-like, C-terminal NADP-linked domain"/>
    <property type="match status" value="1"/>
</dbReference>
<dbReference type="InterPro" id="IPR017938">
    <property type="entry name" value="Riboflavin_synthase-like_b-brl"/>
</dbReference>
<dbReference type="PANTHER" id="PTHR11972">
    <property type="entry name" value="NADPH OXIDASE"/>
    <property type="match status" value="1"/>
</dbReference>
<reference evidence="7" key="1">
    <citation type="submission" date="2025-08" db="UniProtKB">
        <authorList>
            <consortium name="RefSeq"/>
        </authorList>
    </citation>
    <scope>IDENTIFICATION</scope>
    <source>
        <tissue evidence="7">Leaves</tissue>
    </source>
</reference>
<dbReference type="InterPro" id="IPR050369">
    <property type="entry name" value="RBOH/FRE"/>
</dbReference>
<name>A0A2I4FSV5_JUGRE</name>
<keyword evidence="2" id="KW-0812">Transmembrane</keyword>
<keyword evidence="5" id="KW-0472">Membrane</keyword>
<comment type="subcellular location">
    <subcellularLocation>
        <location evidence="1">Membrane</location>
        <topology evidence="1">Multi-pass membrane protein</topology>
    </subcellularLocation>
</comment>
<keyword evidence="4" id="KW-0560">Oxidoreductase</keyword>
<dbReference type="SFLD" id="SFLDG01168">
    <property type="entry name" value="Ferric_reductase_subgroup_(FRE"/>
    <property type="match status" value="1"/>
</dbReference>
<evidence type="ECO:0000256" key="5">
    <source>
        <dbReference type="ARBA" id="ARBA00023136"/>
    </source>
</evidence>
<dbReference type="Pfam" id="PF01794">
    <property type="entry name" value="Ferric_reduct"/>
    <property type="match status" value="1"/>
</dbReference>
<dbReference type="SFLD" id="SFLDS00052">
    <property type="entry name" value="Ferric_Reductase_Domain"/>
    <property type="match status" value="1"/>
</dbReference>
<organism evidence="6 7">
    <name type="scientific">Juglans regia</name>
    <name type="common">English walnut</name>
    <dbReference type="NCBI Taxonomy" id="51240"/>
    <lineage>
        <taxon>Eukaryota</taxon>
        <taxon>Viridiplantae</taxon>
        <taxon>Streptophyta</taxon>
        <taxon>Embryophyta</taxon>
        <taxon>Tracheophyta</taxon>
        <taxon>Spermatophyta</taxon>
        <taxon>Magnoliopsida</taxon>
        <taxon>eudicotyledons</taxon>
        <taxon>Gunneridae</taxon>
        <taxon>Pentapetalae</taxon>
        <taxon>rosids</taxon>
        <taxon>fabids</taxon>
        <taxon>Fagales</taxon>
        <taxon>Juglandaceae</taxon>
        <taxon>Juglans</taxon>
    </lineage>
</organism>
<dbReference type="RefSeq" id="XP_018834727.1">
    <property type="nucleotide sequence ID" value="XM_018979182.2"/>
</dbReference>
<dbReference type="Pfam" id="PF08022">
    <property type="entry name" value="FAD_binding_8"/>
    <property type="match status" value="1"/>
</dbReference>
<gene>
    <name evidence="7" type="primary">LOC109001751</name>
</gene>
<dbReference type="STRING" id="51240.A0A2I4FSV5"/>
<dbReference type="GeneID" id="109001751"/>
<dbReference type="Gramene" id="Jr13_00010_p1">
    <property type="protein sequence ID" value="cds.Jr13_00010_p1"/>
    <property type="gene ID" value="Jr13_00010"/>
</dbReference>
<dbReference type="CDD" id="cd06186">
    <property type="entry name" value="NOX_Duox_like_FAD_NADP"/>
    <property type="match status" value="1"/>
</dbReference>
<dbReference type="AlphaFoldDB" id="A0A2I4FSV5"/>
<dbReference type="OrthoDB" id="167398at2759"/>
<evidence type="ECO:0000256" key="1">
    <source>
        <dbReference type="ARBA" id="ARBA00004141"/>
    </source>
</evidence>
<dbReference type="GO" id="GO:0000293">
    <property type="term" value="F:ferric-chelate reductase activity"/>
    <property type="evidence" value="ECO:0000318"/>
    <property type="project" value="GO_Central"/>
</dbReference>
<dbReference type="SUPFAM" id="SSF63380">
    <property type="entry name" value="Riboflavin synthase domain-like"/>
    <property type="match status" value="1"/>
</dbReference>
<proteinExistence type="predicted"/>
<evidence type="ECO:0000256" key="4">
    <source>
        <dbReference type="ARBA" id="ARBA00023002"/>
    </source>
</evidence>
<dbReference type="InterPro" id="IPR017927">
    <property type="entry name" value="FAD-bd_FR_type"/>
</dbReference>
<dbReference type="Proteomes" id="UP000235220">
    <property type="component" value="Chromosome 13"/>
</dbReference>
<dbReference type="InterPro" id="IPR039261">
    <property type="entry name" value="FNR_nucleotide-bd"/>
</dbReference>
<dbReference type="KEGG" id="jre:109001751"/>
<keyword evidence="6" id="KW-1185">Reference proteome</keyword>
<evidence type="ECO:0000313" key="6">
    <source>
        <dbReference type="Proteomes" id="UP000235220"/>
    </source>
</evidence>
<dbReference type="InterPro" id="IPR013130">
    <property type="entry name" value="Fe3_Rdtase_TM_dom"/>
</dbReference>
<evidence type="ECO:0000256" key="3">
    <source>
        <dbReference type="ARBA" id="ARBA00022989"/>
    </source>
</evidence>
<evidence type="ECO:0000313" key="7">
    <source>
        <dbReference type="RefSeq" id="XP_018834727.1"/>
    </source>
</evidence>
<dbReference type="PANTHER" id="PTHR11972:SF167">
    <property type="entry name" value="FERRIC REDUCTION OXIDASE 7, CHLOROPLASTIC-LIKE"/>
    <property type="match status" value="1"/>
</dbReference>
<accession>A0A2I4FSV5</accession>
<protein>
    <submittedName>
        <fullName evidence="7">Ferric reduction oxidase 7, chloroplastic-like</fullName>
    </submittedName>
</protein>
<dbReference type="InterPro" id="IPR013112">
    <property type="entry name" value="FAD-bd_8"/>
</dbReference>
<evidence type="ECO:0000256" key="2">
    <source>
        <dbReference type="ARBA" id="ARBA00022692"/>
    </source>
</evidence>
<dbReference type="Gene3D" id="3.40.50.80">
    <property type="entry name" value="Nucleotide-binding domain of ferredoxin-NADP reductase (FNR) module"/>
    <property type="match status" value="2"/>
</dbReference>
<dbReference type="Pfam" id="PF08030">
    <property type="entry name" value="NAD_binding_6"/>
    <property type="match status" value="1"/>
</dbReference>